<gene>
    <name evidence="2" type="ORF">YALI1_A11676g</name>
</gene>
<dbReference type="RefSeq" id="XP_499986.2">
    <property type="nucleotide sequence ID" value="XM_499986.2"/>
</dbReference>
<protein>
    <submittedName>
        <fullName evidence="2">Uncharacterized protein</fullName>
    </submittedName>
</protein>
<evidence type="ECO:0000256" key="1">
    <source>
        <dbReference type="SAM" id="SignalP"/>
    </source>
</evidence>
<dbReference type="VEuPathDB" id="FungiDB:YALI1_A11676g"/>
<dbReference type="Proteomes" id="UP000182444">
    <property type="component" value="Chromosome 1A"/>
</dbReference>
<reference evidence="2 3" key="1">
    <citation type="journal article" date="2016" name="PLoS ONE">
        <title>Sequence Assembly of Yarrowia lipolytica Strain W29/CLIB89 Shows Transposable Element Diversity.</title>
        <authorList>
            <person name="Magnan C."/>
            <person name="Yu J."/>
            <person name="Chang I."/>
            <person name="Jahn E."/>
            <person name="Kanomata Y."/>
            <person name="Wu J."/>
            <person name="Zeller M."/>
            <person name="Oakes M."/>
            <person name="Baldi P."/>
            <person name="Sandmeyer S."/>
        </authorList>
    </citation>
    <scope>NUCLEOTIDE SEQUENCE [LARGE SCALE GENOMIC DNA]</scope>
    <source>
        <strain evidence="3">CLIB89(W29)</strain>
    </source>
</reference>
<accession>A0A1D8N4K3</accession>
<organism evidence="2 3">
    <name type="scientific">Yarrowia lipolytica</name>
    <name type="common">Candida lipolytica</name>
    <dbReference type="NCBI Taxonomy" id="4952"/>
    <lineage>
        <taxon>Eukaryota</taxon>
        <taxon>Fungi</taxon>
        <taxon>Dikarya</taxon>
        <taxon>Ascomycota</taxon>
        <taxon>Saccharomycotina</taxon>
        <taxon>Dipodascomycetes</taxon>
        <taxon>Dipodascales</taxon>
        <taxon>Dipodascales incertae sedis</taxon>
        <taxon>Yarrowia</taxon>
    </lineage>
</organism>
<dbReference type="EMBL" id="CP017553">
    <property type="protein sequence ID" value="AOW00534.1"/>
    <property type="molecule type" value="Genomic_DNA"/>
</dbReference>
<dbReference type="Gene3D" id="2.40.70.10">
    <property type="entry name" value="Acid Proteases"/>
    <property type="match status" value="1"/>
</dbReference>
<evidence type="ECO:0000313" key="3">
    <source>
        <dbReference type="Proteomes" id="UP000182444"/>
    </source>
</evidence>
<dbReference type="AlphaFoldDB" id="A0A1D8N4K3"/>
<keyword evidence="1" id="KW-0732">Signal</keyword>
<dbReference type="VEuPathDB" id="FungiDB:YALI0_A11627g"/>
<name>A0A1D8N4K3_YARLL</name>
<dbReference type="InterPro" id="IPR021109">
    <property type="entry name" value="Peptidase_aspartic_dom_sf"/>
</dbReference>
<sequence length="170" mass="18666">MKFSALVSTSLLALASTAPVDSNIPYHYEVNSTSATLDGQPFLQDASVIVEQGGPFAITLNPENWALFTDTLYNHTGLTPKSPKGLLVIECARAEDAKFEVNIHGQVFHFTGKEIAKPDPDHLGFCSLNVWKKIIDANYFGQQFIDNVLHGKTLPGKWLGPGPKPSNWRD</sequence>
<feature type="signal peptide" evidence="1">
    <location>
        <begin position="1"/>
        <end position="22"/>
    </location>
</feature>
<proteinExistence type="predicted"/>
<dbReference type="KEGG" id="yli:2906356"/>
<dbReference type="GeneID" id="2906356"/>
<feature type="chain" id="PRO_5030026646" evidence="1">
    <location>
        <begin position="23"/>
        <end position="170"/>
    </location>
</feature>
<evidence type="ECO:0000313" key="2">
    <source>
        <dbReference type="EMBL" id="AOW00534.1"/>
    </source>
</evidence>